<feature type="transmembrane region" description="Helical" evidence="6">
    <location>
        <begin position="159"/>
        <end position="178"/>
    </location>
</feature>
<evidence type="ECO:0000256" key="1">
    <source>
        <dbReference type="ARBA" id="ARBA00004651"/>
    </source>
</evidence>
<feature type="transmembrane region" description="Helical" evidence="6">
    <location>
        <begin position="134"/>
        <end position="153"/>
    </location>
</feature>
<feature type="transmembrane region" description="Helical" evidence="6">
    <location>
        <begin position="295"/>
        <end position="318"/>
    </location>
</feature>
<dbReference type="InterPro" id="IPR036259">
    <property type="entry name" value="MFS_trans_sf"/>
</dbReference>
<evidence type="ECO:0000313" key="9">
    <source>
        <dbReference type="EMBL" id="OTQ10316.1"/>
    </source>
</evidence>
<feature type="transmembrane region" description="Helical" evidence="6">
    <location>
        <begin position="237"/>
        <end position="259"/>
    </location>
</feature>
<feature type="transmembrane region" description="Helical" evidence="6">
    <location>
        <begin position="359"/>
        <end position="378"/>
    </location>
</feature>
<dbReference type="InterPro" id="IPR050189">
    <property type="entry name" value="MFS_Efflux_Transporters"/>
</dbReference>
<feature type="transmembrane region" description="Helical" evidence="6">
    <location>
        <begin position="32"/>
        <end position="52"/>
    </location>
</feature>
<evidence type="ECO:0000313" key="8">
    <source>
        <dbReference type="EMBL" id="OTP98653.1"/>
    </source>
</evidence>
<dbReference type="EMBL" id="NARP01000027">
    <property type="protein sequence ID" value="OTP98653.1"/>
    <property type="molecule type" value="Genomic_DNA"/>
</dbReference>
<comment type="caution">
    <text evidence="8">The sequence shown here is derived from an EMBL/GenBank/DDBJ whole genome shotgun (WGS) entry which is preliminary data.</text>
</comment>
<protein>
    <recommendedName>
        <fullName evidence="7">Major facilitator superfamily (MFS) profile domain-containing protein</fullName>
    </recommendedName>
</protein>
<feature type="domain" description="Major facilitator superfamily (MFS) profile" evidence="7">
    <location>
        <begin position="7"/>
        <end position="383"/>
    </location>
</feature>
<dbReference type="Proteomes" id="UP000194977">
    <property type="component" value="Unassembled WGS sequence"/>
</dbReference>
<dbReference type="Pfam" id="PF07690">
    <property type="entry name" value="MFS_1"/>
    <property type="match status" value="1"/>
</dbReference>
<dbReference type="PROSITE" id="PS50850">
    <property type="entry name" value="MFS"/>
    <property type="match status" value="1"/>
</dbReference>
<evidence type="ECO:0000313" key="10">
    <source>
        <dbReference type="Proteomes" id="UP000194800"/>
    </source>
</evidence>
<dbReference type="Proteomes" id="UP000194800">
    <property type="component" value="Unassembled WGS sequence"/>
</dbReference>
<dbReference type="CDD" id="cd17490">
    <property type="entry name" value="MFS_YxlH_like"/>
    <property type="match status" value="1"/>
</dbReference>
<dbReference type="InterPro" id="IPR011701">
    <property type="entry name" value="MFS"/>
</dbReference>
<evidence type="ECO:0000256" key="6">
    <source>
        <dbReference type="SAM" id="Phobius"/>
    </source>
</evidence>
<dbReference type="SUPFAM" id="SSF103473">
    <property type="entry name" value="MFS general substrate transporter"/>
    <property type="match status" value="1"/>
</dbReference>
<evidence type="ECO:0000256" key="3">
    <source>
        <dbReference type="ARBA" id="ARBA00022692"/>
    </source>
</evidence>
<dbReference type="GO" id="GO:0005886">
    <property type="term" value="C:plasma membrane"/>
    <property type="evidence" value="ECO:0007669"/>
    <property type="project" value="UniProtKB-SubCell"/>
</dbReference>
<evidence type="ECO:0000256" key="4">
    <source>
        <dbReference type="ARBA" id="ARBA00022989"/>
    </source>
</evidence>
<feature type="transmembrane region" description="Helical" evidence="6">
    <location>
        <begin position="271"/>
        <end position="289"/>
    </location>
</feature>
<feature type="transmembrane region" description="Helical" evidence="6">
    <location>
        <begin position="98"/>
        <end position="122"/>
    </location>
</feature>
<keyword evidence="10" id="KW-1185">Reference proteome</keyword>
<reference evidence="10 11" key="1">
    <citation type="submission" date="2017-03" db="EMBL/GenBank/DDBJ databases">
        <title>Comparative genomics of honeybee gut symbionts reveal geographically distinct and subgroup specific antibiotic resistance.</title>
        <authorList>
            <person name="Ludvigsen J."/>
            <person name="Porcellato D."/>
            <person name="Labee-Lund T.M."/>
            <person name="Amdam G.V."/>
            <person name="Rudi K."/>
        </authorList>
    </citation>
    <scope>NUCLEOTIDE SEQUENCE [LARGE SCALE GENOMIC DNA]</scope>
    <source>
        <strain evidence="8 11">A-7-12</strain>
        <strain evidence="9 10">A-9-12</strain>
    </source>
</reference>
<evidence type="ECO:0000259" key="7">
    <source>
        <dbReference type="PROSITE" id="PS50850"/>
    </source>
</evidence>
<dbReference type="AlphaFoldDB" id="A0A242NFN4"/>
<dbReference type="PANTHER" id="PTHR43124:SF3">
    <property type="entry name" value="CHLORAMPHENICOL EFFLUX PUMP RV0191"/>
    <property type="match status" value="1"/>
</dbReference>
<accession>A0A242NFN4</accession>
<dbReference type="RefSeq" id="WP_086271167.1">
    <property type="nucleotide sequence ID" value="NZ_MZNE01000006.1"/>
</dbReference>
<proteinExistence type="predicted"/>
<keyword evidence="2" id="KW-1003">Cell membrane</keyword>
<dbReference type="EMBL" id="NART01000020">
    <property type="protein sequence ID" value="OTQ10316.1"/>
    <property type="molecule type" value="Genomic_DNA"/>
</dbReference>
<feature type="transmembrane region" description="Helical" evidence="6">
    <location>
        <begin position="73"/>
        <end position="92"/>
    </location>
</feature>
<gene>
    <name evidence="9" type="ORF">B6C91_06155</name>
    <name evidence="8" type="ORF">B6D08_10350</name>
</gene>
<dbReference type="OrthoDB" id="7060757at2"/>
<dbReference type="InterPro" id="IPR020846">
    <property type="entry name" value="MFS_dom"/>
</dbReference>
<feature type="transmembrane region" description="Helical" evidence="6">
    <location>
        <begin position="9"/>
        <end position="26"/>
    </location>
</feature>
<evidence type="ECO:0000256" key="5">
    <source>
        <dbReference type="ARBA" id="ARBA00023136"/>
    </source>
</evidence>
<keyword evidence="3 6" id="KW-0812">Transmembrane</keyword>
<organism evidence="8 11">
    <name type="scientific">Gilliamella apicola</name>
    <dbReference type="NCBI Taxonomy" id="1196095"/>
    <lineage>
        <taxon>Bacteria</taxon>
        <taxon>Pseudomonadati</taxon>
        <taxon>Pseudomonadota</taxon>
        <taxon>Gammaproteobacteria</taxon>
        <taxon>Orbales</taxon>
        <taxon>Orbaceae</taxon>
        <taxon>Gilliamella</taxon>
    </lineage>
</organism>
<dbReference type="Gene3D" id="1.20.1250.20">
    <property type="entry name" value="MFS general substrate transporter like domains"/>
    <property type="match status" value="1"/>
</dbReference>
<dbReference type="PANTHER" id="PTHR43124">
    <property type="entry name" value="PURINE EFFLUX PUMP PBUE"/>
    <property type="match status" value="1"/>
</dbReference>
<evidence type="ECO:0000313" key="11">
    <source>
        <dbReference type="Proteomes" id="UP000194977"/>
    </source>
</evidence>
<evidence type="ECO:0000256" key="2">
    <source>
        <dbReference type="ARBA" id="ARBA00022475"/>
    </source>
</evidence>
<dbReference type="GO" id="GO:0022857">
    <property type="term" value="F:transmembrane transporter activity"/>
    <property type="evidence" value="ECO:0007669"/>
    <property type="project" value="InterPro"/>
</dbReference>
<name>A0A242NFN4_9GAMM</name>
<keyword evidence="4 6" id="KW-1133">Transmembrane helix</keyword>
<feature type="transmembrane region" description="Helical" evidence="6">
    <location>
        <begin position="330"/>
        <end position="353"/>
    </location>
</feature>
<comment type="subcellular location">
    <subcellularLocation>
        <location evidence="1">Cell membrane</location>
        <topology evidence="1">Multi-pass membrane protein</topology>
    </subcellularLocation>
</comment>
<sequence>MKAAKKKSYLLLCIVFFFWYAQYVYIPYQTPYLAAINLSTNFIGMVVSAYGISQLLLRLPVGLIANVKEKHKVFIVLGSFLAGFASVIRIIQPDGWGFFIGNIISGIASSTWISFMVLFLGFYPKSKKSYATSLIIMVNNMGVFLAFLSSTLLFESFGMKLICLLSCLSGFIAFILAIRLKYPERIHHQFSFQNLFKVFLDPKLLFFSFLALIQQGIQMSTTMSFTNQILSELGANSAIIGLSSIVYMLSSVLFAKVGASSWITKLSTSSWIILSFLMLALYCVLIPQLSSSYLILLLQIIPGMGTGILFSLLTFEAISDIPSYARSAAMGLFQAIYALGMTVFPIIVGYVSLLYSMTTAYFCLAIVAVLGAIFYCFYCSNRTIKS</sequence>
<feature type="transmembrane region" description="Helical" evidence="6">
    <location>
        <begin position="198"/>
        <end position="217"/>
    </location>
</feature>
<keyword evidence="5 6" id="KW-0472">Membrane</keyword>